<reference evidence="8 9" key="1">
    <citation type="submission" date="2019-12" db="EMBL/GenBank/DDBJ databases">
        <title>Snethiella sp. nov. sp. isolated from sea sand.</title>
        <authorList>
            <person name="Kim J."/>
            <person name="Jeong S.E."/>
            <person name="Jung H.S."/>
            <person name="Jeon C.O."/>
        </authorList>
    </citation>
    <scope>NUCLEOTIDE SEQUENCE [LARGE SCALE GENOMIC DNA]</scope>
    <source>
        <strain evidence="8 9">DP05</strain>
    </source>
</reference>
<accession>A0A6L8W2R6</accession>
<dbReference type="Pfam" id="PF02646">
    <property type="entry name" value="RmuC"/>
    <property type="match status" value="1"/>
</dbReference>
<dbReference type="PANTHER" id="PTHR30563:SF0">
    <property type="entry name" value="DNA RECOMBINATION PROTEIN RMUC"/>
    <property type="match status" value="1"/>
</dbReference>
<feature type="region of interest" description="Disordered" evidence="7">
    <location>
        <begin position="339"/>
        <end position="361"/>
    </location>
</feature>
<evidence type="ECO:0000313" key="8">
    <source>
        <dbReference type="EMBL" id="MZR29366.1"/>
    </source>
</evidence>
<comment type="function">
    <text evidence="1">Involved in DNA recombination.</text>
</comment>
<evidence type="ECO:0000256" key="1">
    <source>
        <dbReference type="ARBA" id="ARBA00003416"/>
    </source>
</evidence>
<keyword evidence="4 6" id="KW-0175">Coiled coil</keyword>
<dbReference type="PANTHER" id="PTHR30563">
    <property type="entry name" value="DNA RECOMBINATION PROTEIN RMUC"/>
    <property type="match status" value="1"/>
</dbReference>
<name>A0A6L8W2R6_9PROT</name>
<dbReference type="InterPro" id="IPR003798">
    <property type="entry name" value="DNA_recombination_RmuC"/>
</dbReference>
<comment type="caution">
    <text evidence="8">The sequence shown here is derived from an EMBL/GenBank/DDBJ whole genome shotgun (WGS) entry which is preliminary data.</text>
</comment>
<keyword evidence="5" id="KW-0233">DNA recombination</keyword>
<comment type="similarity">
    <text evidence="2">Belongs to the RmuC family.</text>
</comment>
<dbReference type="EMBL" id="WTUW01000001">
    <property type="protein sequence ID" value="MZR29366.1"/>
    <property type="molecule type" value="Genomic_DNA"/>
</dbReference>
<keyword evidence="9" id="KW-1185">Reference proteome</keyword>
<dbReference type="AlphaFoldDB" id="A0A6L8W2R6"/>
<feature type="coiled-coil region" evidence="6">
    <location>
        <begin position="97"/>
        <end position="124"/>
    </location>
</feature>
<gene>
    <name evidence="8" type="primary">rmuC</name>
    <name evidence="8" type="ORF">GQE98_01835</name>
</gene>
<evidence type="ECO:0000313" key="9">
    <source>
        <dbReference type="Proteomes" id="UP000476030"/>
    </source>
</evidence>
<evidence type="ECO:0000256" key="7">
    <source>
        <dbReference type="SAM" id="MobiDB-lite"/>
    </source>
</evidence>
<sequence length="361" mass="39951">MLVMFFKMAKAEKLAENASTNSENLTRLTESLLNQHAQLEGQLKQISTDSAQSRQEINQTLSERLDTVSKRLGDSLNQSAEKTGQSLTELQTRLAVIDKAQSNLTELSNQVVGLQDILANKQARGAFGEIQLNDLVKSALPPSAYEFQVTLGNGRRADCLIKLPNPPGSIVVDAKFPLESFHMLRQAETDTDRLQAARAFTGAMQKHIADISEKYILDGETAESALLFLPSEAVYAELHANFPAILERSYRARVWIVSPTTLMATLNTVRAVLKDSQMRAQAGVIQKEVGVLLKDVERMDARVGNLGKHFLQASKDIELIETSSRKISSRAEKIEELQLGEEESDLLAGPPEQPHQMEERS</sequence>
<evidence type="ECO:0000256" key="6">
    <source>
        <dbReference type="SAM" id="Coils"/>
    </source>
</evidence>
<evidence type="ECO:0000256" key="4">
    <source>
        <dbReference type="ARBA" id="ARBA00023054"/>
    </source>
</evidence>
<evidence type="ECO:0000256" key="3">
    <source>
        <dbReference type="ARBA" id="ARBA00021840"/>
    </source>
</evidence>
<protein>
    <recommendedName>
        <fullName evidence="3">DNA recombination protein RmuC homolog</fullName>
    </recommendedName>
</protein>
<evidence type="ECO:0000256" key="2">
    <source>
        <dbReference type="ARBA" id="ARBA00009840"/>
    </source>
</evidence>
<dbReference type="Proteomes" id="UP000476030">
    <property type="component" value="Unassembled WGS sequence"/>
</dbReference>
<dbReference type="SUPFAM" id="SSF58113">
    <property type="entry name" value="Apolipoprotein A-I"/>
    <property type="match status" value="1"/>
</dbReference>
<evidence type="ECO:0000256" key="5">
    <source>
        <dbReference type="ARBA" id="ARBA00023172"/>
    </source>
</evidence>
<organism evidence="8 9">
    <name type="scientific">Sneathiella litorea</name>
    <dbReference type="NCBI Taxonomy" id="2606216"/>
    <lineage>
        <taxon>Bacteria</taxon>
        <taxon>Pseudomonadati</taxon>
        <taxon>Pseudomonadota</taxon>
        <taxon>Alphaproteobacteria</taxon>
        <taxon>Sneathiellales</taxon>
        <taxon>Sneathiellaceae</taxon>
        <taxon>Sneathiella</taxon>
    </lineage>
</organism>
<proteinExistence type="inferred from homology"/>
<dbReference type="GO" id="GO:0006310">
    <property type="term" value="P:DNA recombination"/>
    <property type="evidence" value="ECO:0007669"/>
    <property type="project" value="UniProtKB-KW"/>
</dbReference>